<keyword evidence="3 12" id="KW-0812">Transmembrane</keyword>
<dbReference type="GO" id="GO:0008270">
    <property type="term" value="F:zinc ion binding"/>
    <property type="evidence" value="ECO:0007669"/>
    <property type="project" value="UniProtKB-KW"/>
</dbReference>
<dbReference type="Proteomes" id="UP000887575">
    <property type="component" value="Unassembled WGS sequence"/>
</dbReference>
<evidence type="ECO:0000256" key="8">
    <source>
        <dbReference type="ARBA" id="ARBA00022989"/>
    </source>
</evidence>
<evidence type="ECO:0000259" key="14">
    <source>
        <dbReference type="PROSITE" id="PS51292"/>
    </source>
</evidence>
<keyword evidence="5 10" id="KW-0863">Zinc-finger</keyword>
<dbReference type="InterPro" id="IPR001841">
    <property type="entry name" value="Znf_RING"/>
</dbReference>
<feature type="transmembrane region" description="Helical" evidence="12">
    <location>
        <begin position="158"/>
        <end position="179"/>
    </location>
</feature>
<evidence type="ECO:0000313" key="17">
    <source>
        <dbReference type="WBParaSite" id="MBELARI_LOCUS19131"/>
    </source>
</evidence>
<dbReference type="PANTHER" id="PTHR46065:SF3">
    <property type="entry name" value="FI20425P1"/>
    <property type="match status" value="1"/>
</dbReference>
<evidence type="ECO:0000256" key="10">
    <source>
        <dbReference type="PROSITE-ProRule" id="PRU00175"/>
    </source>
</evidence>
<evidence type="ECO:0000256" key="12">
    <source>
        <dbReference type="SAM" id="Phobius"/>
    </source>
</evidence>
<evidence type="ECO:0000256" key="11">
    <source>
        <dbReference type="SAM" id="MobiDB-lite"/>
    </source>
</evidence>
<dbReference type="PROSITE" id="PS50089">
    <property type="entry name" value="ZF_RING_2"/>
    <property type="match status" value="1"/>
</dbReference>
<feature type="domain" description="RING-type" evidence="13">
    <location>
        <begin position="87"/>
        <end position="132"/>
    </location>
</feature>
<dbReference type="GO" id="GO:0016567">
    <property type="term" value="P:protein ubiquitination"/>
    <property type="evidence" value="ECO:0007669"/>
    <property type="project" value="TreeGrafter"/>
</dbReference>
<keyword evidence="7" id="KW-0862">Zinc</keyword>
<reference evidence="16 17" key="1">
    <citation type="submission" date="2024-02" db="UniProtKB">
        <authorList>
            <consortium name="WormBaseParasite"/>
        </authorList>
    </citation>
    <scope>IDENTIFICATION</scope>
</reference>
<feature type="domain" description="RING-CH-type" evidence="14">
    <location>
        <begin position="79"/>
        <end position="138"/>
    </location>
</feature>
<feature type="compositionally biased region" description="Basic and acidic residues" evidence="11">
    <location>
        <begin position="1"/>
        <end position="11"/>
    </location>
</feature>
<proteinExistence type="predicted"/>
<dbReference type="WBParaSite" id="MBELARI_LOCUS1618">
    <property type="protein sequence ID" value="MBELARI_LOCUS1618"/>
    <property type="gene ID" value="MBELARI_LOCUS1618"/>
</dbReference>
<feature type="region of interest" description="Disordered" evidence="11">
    <location>
        <begin position="1"/>
        <end position="40"/>
    </location>
</feature>
<dbReference type="GO" id="GO:0004842">
    <property type="term" value="F:ubiquitin-protein transferase activity"/>
    <property type="evidence" value="ECO:0007669"/>
    <property type="project" value="TreeGrafter"/>
</dbReference>
<dbReference type="Pfam" id="PF12906">
    <property type="entry name" value="RINGv"/>
    <property type="match status" value="1"/>
</dbReference>
<evidence type="ECO:0000256" key="6">
    <source>
        <dbReference type="ARBA" id="ARBA00022786"/>
    </source>
</evidence>
<keyword evidence="4" id="KW-0479">Metal-binding</keyword>
<evidence type="ECO:0000256" key="1">
    <source>
        <dbReference type="ARBA" id="ARBA00004141"/>
    </source>
</evidence>
<feature type="transmembrane region" description="Helical" evidence="12">
    <location>
        <begin position="199"/>
        <end position="224"/>
    </location>
</feature>
<protein>
    <submittedName>
        <fullName evidence="16 17">RING-CH-type domain-containing protein</fullName>
    </submittedName>
</protein>
<sequence>MAEPKVKKVDSPHGSVISISSTQQATATDNTASTQASPTSLHKVSAYQNVETPIQAPYKVSQTLANRLFDGRLSSPSSLSSLEHRACRICQSETGDMVRPCGCAGTMGDIHEACLSKWVTTSHHRQRCEICQENYALSGAVFKNIKKWARPKVDCTDVFAVFTLLGLLASIAYLVSLMAERLLVERVFVYNLPIRSDDYARFLLTLLMTVLAFGMTALFVSQFLSYVGRQKEIRFVNKYKNDGTTETR</sequence>
<keyword evidence="15" id="KW-1185">Reference proteome</keyword>
<evidence type="ECO:0000313" key="16">
    <source>
        <dbReference type="WBParaSite" id="MBELARI_LOCUS1618"/>
    </source>
</evidence>
<accession>A0AAF3EY48</accession>
<dbReference type="GO" id="GO:0016020">
    <property type="term" value="C:membrane"/>
    <property type="evidence" value="ECO:0007669"/>
    <property type="project" value="UniProtKB-SubCell"/>
</dbReference>
<keyword evidence="6" id="KW-0833">Ubl conjugation pathway</keyword>
<evidence type="ECO:0000256" key="4">
    <source>
        <dbReference type="ARBA" id="ARBA00022723"/>
    </source>
</evidence>
<dbReference type="PANTHER" id="PTHR46065">
    <property type="entry name" value="E3 UBIQUITIN-PROTEIN LIGASE MARCH 2/3 FAMILY MEMBER"/>
    <property type="match status" value="1"/>
</dbReference>
<evidence type="ECO:0000259" key="13">
    <source>
        <dbReference type="PROSITE" id="PS50089"/>
    </source>
</evidence>
<dbReference type="AlphaFoldDB" id="A0AAF3EY48"/>
<dbReference type="Gene3D" id="3.30.40.10">
    <property type="entry name" value="Zinc/RING finger domain, C3HC4 (zinc finger)"/>
    <property type="match status" value="1"/>
</dbReference>
<dbReference type="SUPFAM" id="SSF57850">
    <property type="entry name" value="RING/U-box"/>
    <property type="match status" value="1"/>
</dbReference>
<evidence type="ECO:0000256" key="3">
    <source>
        <dbReference type="ARBA" id="ARBA00022692"/>
    </source>
</evidence>
<keyword evidence="8 12" id="KW-1133">Transmembrane helix</keyword>
<evidence type="ECO:0000256" key="9">
    <source>
        <dbReference type="ARBA" id="ARBA00023136"/>
    </source>
</evidence>
<organism evidence="15 17">
    <name type="scientific">Mesorhabditis belari</name>
    <dbReference type="NCBI Taxonomy" id="2138241"/>
    <lineage>
        <taxon>Eukaryota</taxon>
        <taxon>Metazoa</taxon>
        <taxon>Ecdysozoa</taxon>
        <taxon>Nematoda</taxon>
        <taxon>Chromadorea</taxon>
        <taxon>Rhabditida</taxon>
        <taxon>Rhabditina</taxon>
        <taxon>Rhabditomorpha</taxon>
        <taxon>Rhabditoidea</taxon>
        <taxon>Rhabditidae</taxon>
        <taxon>Mesorhabditinae</taxon>
        <taxon>Mesorhabditis</taxon>
    </lineage>
</organism>
<dbReference type="InterPro" id="IPR013083">
    <property type="entry name" value="Znf_RING/FYVE/PHD"/>
</dbReference>
<evidence type="ECO:0000256" key="2">
    <source>
        <dbReference type="ARBA" id="ARBA00022679"/>
    </source>
</evidence>
<evidence type="ECO:0000256" key="7">
    <source>
        <dbReference type="ARBA" id="ARBA00022833"/>
    </source>
</evidence>
<feature type="compositionally biased region" description="Polar residues" evidence="11">
    <location>
        <begin position="17"/>
        <end position="40"/>
    </location>
</feature>
<dbReference type="SMART" id="SM00744">
    <property type="entry name" value="RINGv"/>
    <property type="match status" value="1"/>
</dbReference>
<name>A0AAF3EY48_9BILA</name>
<keyword evidence="9 12" id="KW-0472">Membrane</keyword>
<keyword evidence="2" id="KW-0808">Transferase</keyword>
<evidence type="ECO:0000256" key="5">
    <source>
        <dbReference type="ARBA" id="ARBA00022771"/>
    </source>
</evidence>
<comment type="subcellular location">
    <subcellularLocation>
        <location evidence="1">Membrane</location>
        <topology evidence="1">Multi-pass membrane protein</topology>
    </subcellularLocation>
</comment>
<dbReference type="WBParaSite" id="MBELARI_LOCUS19131">
    <property type="protein sequence ID" value="MBELARI_LOCUS19131"/>
    <property type="gene ID" value="MBELARI_LOCUS19131"/>
</dbReference>
<evidence type="ECO:0000313" key="15">
    <source>
        <dbReference type="Proteomes" id="UP000887575"/>
    </source>
</evidence>
<dbReference type="PROSITE" id="PS51292">
    <property type="entry name" value="ZF_RING_CH"/>
    <property type="match status" value="1"/>
</dbReference>
<dbReference type="InterPro" id="IPR011016">
    <property type="entry name" value="Znf_RING-CH"/>
</dbReference>